<name>A0A4Y8CW76_9HELO</name>
<sequence>MPLKTRTALSGASLPYCNDAYDLDEPPSKNESKPSATAYPPMFLRPAVLILLLVALLTCNIFLYIQNRRLLLSANDKGFTGNYAKGRTWKQFRTYTDFSNINQSISDAAWDQFTTNGFITIPHDEAADYGLPSAQNFPDNPDKGIYVLSGFHELHCVIYLRDTIKSLQAGKSVDENVIHINHCYDTLRQTIQCRADDTPLYTPYRSRLTGDGQFRLCRDWSALTTWAQEHSACWPTGRCASLP</sequence>
<dbReference type="PANTHER" id="PTHR33365">
    <property type="entry name" value="YALI0B05434P"/>
    <property type="match status" value="1"/>
</dbReference>
<evidence type="ECO:0000256" key="1">
    <source>
        <dbReference type="ARBA" id="ARBA00035112"/>
    </source>
</evidence>
<dbReference type="Pfam" id="PF11807">
    <property type="entry name" value="UstYa"/>
    <property type="match status" value="1"/>
</dbReference>
<accession>A0A4Y8CW76</accession>
<keyword evidence="2" id="KW-0472">Membrane</keyword>
<comment type="similarity">
    <text evidence="1">Belongs to the ustYa family.</text>
</comment>
<dbReference type="InterPro" id="IPR021765">
    <property type="entry name" value="UstYa-like"/>
</dbReference>
<dbReference type="AlphaFoldDB" id="A0A4Y8CW76"/>
<gene>
    <name evidence="3" type="ORF">BOTCAL_0261g00040</name>
</gene>
<dbReference type="OrthoDB" id="3687641at2759"/>
<evidence type="ECO:0000313" key="3">
    <source>
        <dbReference type="EMBL" id="TEY52004.1"/>
    </source>
</evidence>
<keyword evidence="4" id="KW-1185">Reference proteome</keyword>
<dbReference type="EMBL" id="PHWZ01000260">
    <property type="protein sequence ID" value="TEY52004.1"/>
    <property type="molecule type" value="Genomic_DNA"/>
</dbReference>
<evidence type="ECO:0000313" key="4">
    <source>
        <dbReference type="Proteomes" id="UP000297299"/>
    </source>
</evidence>
<protein>
    <submittedName>
        <fullName evidence="3">Uncharacterized protein</fullName>
    </submittedName>
</protein>
<feature type="transmembrane region" description="Helical" evidence="2">
    <location>
        <begin position="43"/>
        <end position="65"/>
    </location>
</feature>
<proteinExistence type="inferred from homology"/>
<dbReference type="PANTHER" id="PTHR33365:SF6">
    <property type="entry name" value="OXIDASE USTYA"/>
    <property type="match status" value="1"/>
</dbReference>
<dbReference type="GO" id="GO:0043386">
    <property type="term" value="P:mycotoxin biosynthetic process"/>
    <property type="evidence" value="ECO:0007669"/>
    <property type="project" value="InterPro"/>
</dbReference>
<reference evidence="3 4" key="1">
    <citation type="submission" date="2017-11" db="EMBL/GenBank/DDBJ databases">
        <title>Comparative genomics of Botrytis spp.</title>
        <authorList>
            <person name="Valero-Jimenez C.A."/>
            <person name="Tapia P."/>
            <person name="Veloso J."/>
            <person name="Silva-Moreno E."/>
            <person name="Staats M."/>
            <person name="Valdes J.H."/>
            <person name="Van Kan J.A.L."/>
        </authorList>
    </citation>
    <scope>NUCLEOTIDE SEQUENCE [LARGE SCALE GENOMIC DNA]</scope>
    <source>
        <strain evidence="3 4">MUCL2830</strain>
    </source>
</reference>
<dbReference type="STRING" id="38488.A0A4Y8CW76"/>
<keyword evidence="2" id="KW-0812">Transmembrane</keyword>
<keyword evidence="2" id="KW-1133">Transmembrane helix</keyword>
<dbReference type="Proteomes" id="UP000297299">
    <property type="component" value="Unassembled WGS sequence"/>
</dbReference>
<comment type="caution">
    <text evidence="3">The sequence shown here is derived from an EMBL/GenBank/DDBJ whole genome shotgun (WGS) entry which is preliminary data.</text>
</comment>
<organism evidence="3 4">
    <name type="scientific">Botryotinia calthae</name>
    <dbReference type="NCBI Taxonomy" id="38488"/>
    <lineage>
        <taxon>Eukaryota</taxon>
        <taxon>Fungi</taxon>
        <taxon>Dikarya</taxon>
        <taxon>Ascomycota</taxon>
        <taxon>Pezizomycotina</taxon>
        <taxon>Leotiomycetes</taxon>
        <taxon>Helotiales</taxon>
        <taxon>Sclerotiniaceae</taxon>
        <taxon>Botryotinia</taxon>
    </lineage>
</organism>
<evidence type="ECO:0000256" key="2">
    <source>
        <dbReference type="SAM" id="Phobius"/>
    </source>
</evidence>